<accession>A0A0G3G813</accession>
<dbReference type="SFLD" id="SFLDS00003">
    <property type="entry name" value="Haloacid_Dehalogenase"/>
    <property type="match status" value="1"/>
</dbReference>
<gene>
    <name evidence="1" type="ORF">TVD_06420</name>
</gene>
<dbReference type="Pfam" id="PF13419">
    <property type="entry name" value="HAD_2"/>
    <property type="match status" value="1"/>
</dbReference>
<dbReference type="InterPro" id="IPR023198">
    <property type="entry name" value="PGP-like_dom2"/>
</dbReference>
<keyword evidence="1" id="KW-0378">Hydrolase</keyword>
<dbReference type="InterPro" id="IPR006439">
    <property type="entry name" value="HAD-SF_hydro_IA"/>
</dbReference>
<dbReference type="GO" id="GO:0005829">
    <property type="term" value="C:cytosol"/>
    <property type="evidence" value="ECO:0007669"/>
    <property type="project" value="TreeGrafter"/>
</dbReference>
<dbReference type="InterPro" id="IPR050155">
    <property type="entry name" value="HAD-like_hydrolase_sf"/>
</dbReference>
<dbReference type="InterPro" id="IPR023214">
    <property type="entry name" value="HAD_sf"/>
</dbReference>
<keyword evidence="2" id="KW-1185">Reference proteome</keyword>
<dbReference type="OrthoDB" id="9782449at2"/>
<dbReference type="SFLD" id="SFLDG01135">
    <property type="entry name" value="C1.5.6:_HAD__Beta-PGM__Phospha"/>
    <property type="match status" value="1"/>
</dbReference>
<dbReference type="Gene3D" id="3.40.50.1000">
    <property type="entry name" value="HAD superfamily/HAD-like"/>
    <property type="match status" value="1"/>
</dbReference>
<evidence type="ECO:0000313" key="2">
    <source>
        <dbReference type="Proteomes" id="UP000064201"/>
    </source>
</evidence>
<protein>
    <submittedName>
        <fullName evidence="1">HAD family hydrolase</fullName>
    </submittedName>
</protein>
<reference evidence="1 2" key="1">
    <citation type="submission" date="2015-04" db="EMBL/GenBank/DDBJ databases">
        <title>Complete Sequence for the Genome of the Thioalkalivibrio versutus D301.</title>
        <authorList>
            <person name="Mu T."/>
            <person name="Zhou J."/>
            <person name="Xu X."/>
        </authorList>
    </citation>
    <scope>NUCLEOTIDE SEQUENCE [LARGE SCALE GENOMIC DNA]</scope>
    <source>
        <strain evidence="1 2">D301</strain>
    </source>
</reference>
<dbReference type="PANTHER" id="PTHR43434">
    <property type="entry name" value="PHOSPHOGLYCOLATE PHOSPHATASE"/>
    <property type="match status" value="1"/>
</dbReference>
<sequence>MMTPLLPPEEGDLRLVVFDWDGTLMDSPRRIVHCLQRAAKDTGAPVRDEATLRNIIGLGVQAAVRELYPDADDAFVQHFSDTYRECYLAADDAPETPLFAGVSDLLDWLNAREILLAVATSKSRRGLDQALEATGLGRYFVATATGDEYPSKPNPSMLQSVMGRAGVEPARTRMVGDSVYDLEMARHAGVPAVAVTHGVHSPERLSDESPLALQPDLESLLEAFRRAEGTT</sequence>
<dbReference type="Proteomes" id="UP000064201">
    <property type="component" value="Chromosome"/>
</dbReference>
<dbReference type="Gene3D" id="1.10.150.240">
    <property type="entry name" value="Putative phosphatase, domain 2"/>
    <property type="match status" value="1"/>
</dbReference>
<dbReference type="RefSeq" id="WP_047251129.1">
    <property type="nucleotide sequence ID" value="NZ_CP011367.1"/>
</dbReference>
<evidence type="ECO:0000313" key="1">
    <source>
        <dbReference type="EMBL" id="AKJ95016.1"/>
    </source>
</evidence>
<dbReference type="GO" id="GO:0006281">
    <property type="term" value="P:DNA repair"/>
    <property type="evidence" value="ECO:0007669"/>
    <property type="project" value="TreeGrafter"/>
</dbReference>
<dbReference type="GO" id="GO:0008967">
    <property type="term" value="F:phosphoglycolate phosphatase activity"/>
    <property type="evidence" value="ECO:0007669"/>
    <property type="project" value="TreeGrafter"/>
</dbReference>
<name>A0A0G3G813_9GAMM</name>
<dbReference type="KEGG" id="tvr:TVD_06420"/>
<dbReference type="PATRIC" id="fig|106634.4.peg.1313"/>
<dbReference type="STRING" id="106634.TVD_06420"/>
<dbReference type="InterPro" id="IPR036412">
    <property type="entry name" value="HAD-like_sf"/>
</dbReference>
<dbReference type="SFLD" id="SFLDG01129">
    <property type="entry name" value="C1.5:_HAD__Beta-PGM__Phosphata"/>
    <property type="match status" value="1"/>
</dbReference>
<dbReference type="EMBL" id="CP011367">
    <property type="protein sequence ID" value="AKJ95016.1"/>
    <property type="molecule type" value="Genomic_DNA"/>
</dbReference>
<dbReference type="InterPro" id="IPR041492">
    <property type="entry name" value="HAD_2"/>
</dbReference>
<organism evidence="1 2">
    <name type="scientific">Thioalkalivibrio versutus</name>
    <dbReference type="NCBI Taxonomy" id="106634"/>
    <lineage>
        <taxon>Bacteria</taxon>
        <taxon>Pseudomonadati</taxon>
        <taxon>Pseudomonadota</taxon>
        <taxon>Gammaproteobacteria</taxon>
        <taxon>Chromatiales</taxon>
        <taxon>Ectothiorhodospiraceae</taxon>
        <taxon>Thioalkalivibrio</taxon>
    </lineage>
</organism>
<dbReference type="AlphaFoldDB" id="A0A0G3G813"/>
<dbReference type="SUPFAM" id="SSF56784">
    <property type="entry name" value="HAD-like"/>
    <property type="match status" value="1"/>
</dbReference>
<proteinExistence type="predicted"/>
<dbReference type="PANTHER" id="PTHR43434:SF24">
    <property type="entry name" value="HYDROLASE-RELATED"/>
    <property type="match status" value="1"/>
</dbReference>
<dbReference type="NCBIfam" id="TIGR01549">
    <property type="entry name" value="HAD-SF-IA-v1"/>
    <property type="match status" value="1"/>
</dbReference>